<organism evidence="8 9">
    <name type="scientific">Actinobacteria bacterium BACL2 MAG-120813-bin23</name>
    <dbReference type="NCBI Taxonomy" id="1655569"/>
    <lineage>
        <taxon>Bacteria</taxon>
        <taxon>Bacillati</taxon>
        <taxon>Actinomycetota</taxon>
        <taxon>Actinomycetes</taxon>
        <taxon>Actinomycetes incertae sedis</taxon>
        <taxon>ac1 cluster</taxon>
    </lineage>
</organism>
<feature type="active site" evidence="4 5">
    <location>
        <position position="232"/>
    </location>
</feature>
<evidence type="ECO:0000256" key="1">
    <source>
        <dbReference type="ARBA" id="ARBA00009986"/>
    </source>
</evidence>
<dbReference type="GO" id="GO:0006081">
    <property type="term" value="P:aldehyde metabolic process"/>
    <property type="evidence" value="ECO:0007669"/>
    <property type="project" value="InterPro"/>
</dbReference>
<dbReference type="Gene3D" id="3.40.605.10">
    <property type="entry name" value="Aldehyde Dehydrogenase, Chain A, domain 1"/>
    <property type="match status" value="1"/>
</dbReference>
<evidence type="ECO:0000256" key="4">
    <source>
        <dbReference type="PIRSR" id="PIRSR036492-1"/>
    </source>
</evidence>
<dbReference type="InterPro" id="IPR016162">
    <property type="entry name" value="Ald_DH_N"/>
</dbReference>
<reference evidence="8 9" key="1">
    <citation type="submission" date="2015-10" db="EMBL/GenBank/DDBJ databases">
        <title>Metagenome-Assembled Genomes uncover a global brackish microbiome.</title>
        <authorList>
            <person name="Hugerth L.W."/>
            <person name="Larsson J."/>
            <person name="Alneberg J."/>
            <person name="Lindh M.V."/>
            <person name="Legrand C."/>
            <person name="Pinhassi J."/>
            <person name="Andersson A.F."/>
        </authorList>
    </citation>
    <scope>NUCLEOTIDE SEQUENCE [LARGE SCALE GENOMIC DNA]</scope>
    <source>
        <strain evidence="8">BACL2 MAG-120813-bin23</strain>
    </source>
</reference>
<dbReference type="PANTHER" id="PTHR11699">
    <property type="entry name" value="ALDEHYDE DEHYDROGENASE-RELATED"/>
    <property type="match status" value="1"/>
</dbReference>
<dbReference type="Proteomes" id="UP000054212">
    <property type="component" value="Unassembled WGS sequence"/>
</dbReference>
<sequence>MKTFESLNPATGDVIGVFPQTSAKEVDEAVAKANVASEHWASLSFRKRGIILRDWASILTREIESSADLIHRETGKPISDARLEVSIAIEHIGWAAKYAPKVLSDQSRPSGLLMFNMAAKVQRSAFGVIGIIGPWNYPFFTPIGSIAYALAAGNTVVFKPSEFTPAVGSWLGESWKRIAPFADIFTVVTGGAETGAALTKSKVGKISFTGSTKTGKLVAAACALNMTPVLLECGGKDAVLIDRDADLKKAAEVTLWHAMANAGQSCIAAERVYVHRDVAERFSTLIVEQATKIKVGYEDGANYGPATMPSQLKVIKAHIDDAEKRGGRFLFGDKSAVKGSFVSPVILADVPEDSKAITDETFGPTLIINSVRNMDEAVDLANASNYGLGAAVWSKKNGKRIASLLKCGMVSINSAFSNTAVSSLPFGGIKDSGYGRTHGAEGLLEFTYPRAIIKPRFRIPINFTTFNRSQRADRIVMLLTKILHKRRRR</sequence>
<comment type="caution">
    <text evidence="8">The sequence shown here is derived from an EMBL/GenBank/DDBJ whole genome shotgun (WGS) entry which is preliminary data.</text>
</comment>
<comment type="similarity">
    <text evidence="1 3 6">Belongs to the aldehyde dehydrogenase family.</text>
</comment>
<keyword evidence="2 3" id="KW-0560">Oxidoreductase</keyword>
<feature type="active site" evidence="4">
    <location>
        <position position="266"/>
    </location>
</feature>
<dbReference type="PROSITE" id="PS00687">
    <property type="entry name" value="ALDEHYDE_DEHYDR_GLU"/>
    <property type="match status" value="1"/>
</dbReference>
<feature type="domain" description="Aldehyde dehydrogenase" evidence="7">
    <location>
        <begin position="2"/>
        <end position="451"/>
    </location>
</feature>
<dbReference type="Pfam" id="PF00171">
    <property type="entry name" value="Aldedh"/>
    <property type="match status" value="1"/>
</dbReference>
<dbReference type="AlphaFoldDB" id="A0A0R2Q5X7"/>
<dbReference type="PIRSF" id="PIRSF036492">
    <property type="entry name" value="ALDH"/>
    <property type="match status" value="1"/>
</dbReference>
<dbReference type="InterPro" id="IPR016161">
    <property type="entry name" value="Ald_DH/histidinol_DH"/>
</dbReference>
<gene>
    <name evidence="8" type="ORF">ABR61_05340</name>
</gene>
<dbReference type="GO" id="GO:0016620">
    <property type="term" value="F:oxidoreductase activity, acting on the aldehyde or oxo group of donors, NAD or NADP as acceptor"/>
    <property type="evidence" value="ECO:0007669"/>
    <property type="project" value="InterPro"/>
</dbReference>
<dbReference type="InterPro" id="IPR012394">
    <property type="entry name" value="Aldehyde_DH_NAD(P)"/>
</dbReference>
<dbReference type="InterPro" id="IPR016163">
    <property type="entry name" value="Ald_DH_C"/>
</dbReference>
<evidence type="ECO:0000313" key="8">
    <source>
        <dbReference type="EMBL" id="KRO45461.1"/>
    </source>
</evidence>
<name>A0A0R2Q5X7_9ACTN</name>
<accession>A0A0R2Q5X7</accession>
<evidence type="ECO:0000313" key="9">
    <source>
        <dbReference type="Proteomes" id="UP000054212"/>
    </source>
</evidence>
<evidence type="ECO:0000259" key="7">
    <source>
        <dbReference type="Pfam" id="PF00171"/>
    </source>
</evidence>
<dbReference type="InterPro" id="IPR015590">
    <property type="entry name" value="Aldehyde_DH_dom"/>
</dbReference>
<proteinExistence type="inferred from homology"/>
<dbReference type="SUPFAM" id="SSF53720">
    <property type="entry name" value="ALDH-like"/>
    <property type="match status" value="1"/>
</dbReference>
<protein>
    <recommendedName>
        <fullName evidence="3">Aldehyde dehydrogenase</fullName>
    </recommendedName>
</protein>
<evidence type="ECO:0000256" key="5">
    <source>
        <dbReference type="PROSITE-ProRule" id="PRU10007"/>
    </source>
</evidence>
<dbReference type="InterPro" id="IPR029510">
    <property type="entry name" value="Ald_DH_CS_GLU"/>
</dbReference>
<dbReference type="EMBL" id="LIAT01000005">
    <property type="protein sequence ID" value="KRO45461.1"/>
    <property type="molecule type" value="Genomic_DNA"/>
</dbReference>
<evidence type="ECO:0000256" key="2">
    <source>
        <dbReference type="ARBA" id="ARBA00023002"/>
    </source>
</evidence>
<dbReference type="CDD" id="cd07099">
    <property type="entry name" value="ALDH_DDALDH"/>
    <property type="match status" value="1"/>
</dbReference>
<evidence type="ECO:0000256" key="6">
    <source>
        <dbReference type="RuleBase" id="RU003345"/>
    </source>
</evidence>
<dbReference type="Gene3D" id="3.40.309.10">
    <property type="entry name" value="Aldehyde Dehydrogenase, Chain A, domain 2"/>
    <property type="match status" value="1"/>
</dbReference>
<evidence type="ECO:0000256" key="3">
    <source>
        <dbReference type="PIRNR" id="PIRNR036492"/>
    </source>
</evidence>